<evidence type="ECO:0000259" key="2">
    <source>
        <dbReference type="Pfam" id="PF05239"/>
    </source>
</evidence>
<keyword evidence="4" id="KW-1185">Reference proteome</keyword>
<evidence type="ECO:0000313" key="4">
    <source>
        <dbReference type="Proteomes" id="UP000468766"/>
    </source>
</evidence>
<feature type="region of interest" description="Disordered" evidence="1">
    <location>
        <begin position="277"/>
        <end position="299"/>
    </location>
</feature>
<sequence>MSHFLLGTQGDETMINSKSLPGISVISIDDGKEIGFVRDLLINPEKIEIEGLLIEPEDWYYGAKILHFDAIQGIGEYAAIIEDANILQSLQERPDLVKWIEKKVHLIGSRVLTSNGVLIGQVKEFFINSAGKIMAIVIEPLDKALGERLISIEQIVKMGRQILLVDKNLQVQELPIYDEKVIPKAELTEETASDHIVREKKIETEERVPSPPIIESKVVQPEKVALLPEKSLPKEPTKPLNFKVAQAYKKKENSEKSDFLPLLQVLEEESALLNGNGQASFQDSKEPSGQKQETEAEPVGPLFGELQHKYYIGKKVTKRIESNIGQVLAEPGDVITEDLISKVKKAGKYLEMIIHVRA</sequence>
<dbReference type="Proteomes" id="UP000468766">
    <property type="component" value="Unassembled WGS sequence"/>
</dbReference>
<dbReference type="InterPro" id="IPR027275">
    <property type="entry name" value="PRC-brl_dom"/>
</dbReference>
<feature type="domain" description="PRC-barrel" evidence="2">
    <location>
        <begin position="106"/>
        <end position="166"/>
    </location>
</feature>
<accession>A0A6I0F3L5</accession>
<dbReference type="OrthoDB" id="53812at2"/>
<organism evidence="3 4">
    <name type="scientific">Heliorestis acidaminivorans</name>
    <dbReference type="NCBI Taxonomy" id="553427"/>
    <lineage>
        <taxon>Bacteria</taxon>
        <taxon>Bacillati</taxon>
        <taxon>Bacillota</taxon>
        <taxon>Clostridia</taxon>
        <taxon>Eubacteriales</taxon>
        <taxon>Heliobacteriaceae</taxon>
        <taxon>Heliorestis</taxon>
    </lineage>
</organism>
<dbReference type="SUPFAM" id="SSF50346">
    <property type="entry name" value="PRC-barrel domain"/>
    <property type="match status" value="2"/>
</dbReference>
<dbReference type="Gene3D" id="2.30.30.240">
    <property type="entry name" value="PRC-barrel domain"/>
    <property type="match status" value="2"/>
</dbReference>
<reference evidence="3 4" key="1">
    <citation type="submission" date="2019-10" db="EMBL/GenBank/DDBJ databases">
        <title>Whole-genome sequence of the extremophile Heliorestis acidaminivorans DSM 24790.</title>
        <authorList>
            <person name="Kyndt J.A."/>
            <person name="Meyer T.E."/>
        </authorList>
    </citation>
    <scope>NUCLEOTIDE SEQUENCE [LARGE SCALE GENOMIC DNA]</scope>
    <source>
        <strain evidence="3 4">DSM 24790</strain>
    </source>
</reference>
<gene>
    <name evidence="3" type="ORF">F9B85_05240</name>
</gene>
<dbReference type="InterPro" id="IPR011033">
    <property type="entry name" value="PRC_barrel-like_sf"/>
</dbReference>
<dbReference type="EMBL" id="WBXO01000003">
    <property type="protein sequence ID" value="KAB2953317.1"/>
    <property type="molecule type" value="Genomic_DNA"/>
</dbReference>
<comment type="caution">
    <text evidence="3">The sequence shown here is derived from an EMBL/GenBank/DDBJ whole genome shotgun (WGS) entry which is preliminary data.</text>
</comment>
<dbReference type="Pfam" id="PF05239">
    <property type="entry name" value="PRC"/>
    <property type="match status" value="1"/>
</dbReference>
<proteinExistence type="predicted"/>
<evidence type="ECO:0000313" key="3">
    <source>
        <dbReference type="EMBL" id="KAB2953317.1"/>
    </source>
</evidence>
<name>A0A6I0F3L5_9FIRM</name>
<protein>
    <recommendedName>
        <fullName evidence="2">PRC-barrel domain-containing protein</fullName>
    </recommendedName>
</protein>
<evidence type="ECO:0000256" key="1">
    <source>
        <dbReference type="SAM" id="MobiDB-lite"/>
    </source>
</evidence>
<dbReference type="AlphaFoldDB" id="A0A6I0F3L5"/>
<feature type="compositionally biased region" description="Basic and acidic residues" evidence="1">
    <location>
        <begin position="283"/>
        <end position="294"/>
    </location>
</feature>